<feature type="active site" evidence="19">
    <location>
        <position position="306"/>
    </location>
</feature>
<dbReference type="Pfam" id="PF02873">
    <property type="entry name" value="MurB_C"/>
    <property type="match status" value="1"/>
</dbReference>
<dbReference type="NCBIfam" id="TIGR00179">
    <property type="entry name" value="murB"/>
    <property type="match status" value="1"/>
</dbReference>
<comment type="function">
    <text evidence="2 19">Cell wall formation.</text>
</comment>
<dbReference type="PROSITE" id="PS51387">
    <property type="entry name" value="FAD_PCMH"/>
    <property type="match status" value="1"/>
</dbReference>
<evidence type="ECO:0000256" key="3">
    <source>
        <dbReference type="ARBA" id="ARBA00004496"/>
    </source>
</evidence>
<evidence type="ECO:0000256" key="14">
    <source>
        <dbReference type="ARBA" id="ARBA00023002"/>
    </source>
</evidence>
<sequence>MGQRCSIKKMFAPFGPQTHKAMDRYTSFRVGGPADLLVLPQTMEQVIALARTADKAGLPVTIIGGGTNVLISDNGIRGLVMVLTRLKQTIEQTTSPMTPDHTSPDRIDVTALAGERLGSLCRYAADQGLAGLAWAAGIPGTIGGAVMMNAGAFGSDMSHVVKQIEVLDLTTLETSVLPADRLEFSYRKLALDNSIILKVRLGLIQDETGTVREEFYRNLKAKQSTQPVSQASAGCFFKNPPGGQSAGFLIEQAGMKGARYNGAMVSDLHANFIINHGNACTKDILSLAGQVKKHVYEKFGVTLKEEVKTIGSKEKYPKQIQRAGSKNQKT</sequence>
<evidence type="ECO:0000256" key="12">
    <source>
        <dbReference type="ARBA" id="ARBA00022960"/>
    </source>
</evidence>
<feature type="active site" description="Proton donor" evidence="19">
    <location>
        <position position="235"/>
    </location>
</feature>
<dbReference type="PANTHER" id="PTHR21071:SF4">
    <property type="entry name" value="UDP-N-ACETYLENOLPYRUVOYLGLUCOSAMINE REDUCTASE"/>
    <property type="match status" value="1"/>
</dbReference>
<dbReference type="GO" id="GO:0071949">
    <property type="term" value="F:FAD binding"/>
    <property type="evidence" value="ECO:0007669"/>
    <property type="project" value="InterPro"/>
</dbReference>
<evidence type="ECO:0000256" key="2">
    <source>
        <dbReference type="ARBA" id="ARBA00003921"/>
    </source>
</evidence>
<dbReference type="UniPathway" id="UPA00219"/>
<keyword evidence="14 19" id="KW-0560">Oxidoreductase</keyword>
<organism evidence="21 22">
    <name type="scientific">Desulfobacter postgatei</name>
    <dbReference type="NCBI Taxonomy" id="2293"/>
    <lineage>
        <taxon>Bacteria</taxon>
        <taxon>Pseudomonadati</taxon>
        <taxon>Thermodesulfobacteriota</taxon>
        <taxon>Desulfobacteria</taxon>
        <taxon>Desulfobacterales</taxon>
        <taxon>Desulfobacteraceae</taxon>
        <taxon>Desulfobacter</taxon>
    </lineage>
</organism>
<evidence type="ECO:0000256" key="17">
    <source>
        <dbReference type="ARBA" id="ARBA00031026"/>
    </source>
</evidence>
<comment type="subcellular location">
    <subcellularLocation>
        <location evidence="3 19">Cytoplasm</location>
    </subcellularLocation>
</comment>
<evidence type="ECO:0000256" key="7">
    <source>
        <dbReference type="ARBA" id="ARBA00022490"/>
    </source>
</evidence>
<dbReference type="InterPro" id="IPR036318">
    <property type="entry name" value="FAD-bd_PCMH-like_sf"/>
</dbReference>
<comment type="pathway">
    <text evidence="4 19">Cell wall biogenesis; peptidoglycan biosynthesis.</text>
</comment>
<evidence type="ECO:0000256" key="1">
    <source>
        <dbReference type="ARBA" id="ARBA00001974"/>
    </source>
</evidence>
<keyword evidence="9 19" id="KW-0285">Flavoprotein</keyword>
<comment type="caution">
    <text evidence="21">The sequence shown here is derived from an EMBL/GenBank/DDBJ whole genome shotgun (WGS) entry which is preliminary data.</text>
</comment>
<keyword evidence="16 19" id="KW-0961">Cell wall biogenesis/degradation</keyword>
<dbReference type="InterPro" id="IPR016166">
    <property type="entry name" value="FAD-bd_PCMH"/>
</dbReference>
<dbReference type="Gene3D" id="3.30.465.10">
    <property type="match status" value="1"/>
</dbReference>
<evidence type="ECO:0000256" key="8">
    <source>
        <dbReference type="ARBA" id="ARBA00022618"/>
    </source>
</evidence>
<dbReference type="SUPFAM" id="SSF56176">
    <property type="entry name" value="FAD-binding/transporter-associated domain-like"/>
    <property type="match status" value="1"/>
</dbReference>
<evidence type="ECO:0000256" key="4">
    <source>
        <dbReference type="ARBA" id="ARBA00004752"/>
    </source>
</evidence>
<dbReference type="Gene3D" id="3.30.43.10">
    <property type="entry name" value="Uridine Diphospho-n-acetylenolpyruvylglucosamine Reductase, domain 2"/>
    <property type="match status" value="1"/>
</dbReference>
<keyword evidence="8 19" id="KW-0132">Cell division</keyword>
<dbReference type="Pfam" id="PF01565">
    <property type="entry name" value="FAD_binding_4"/>
    <property type="match status" value="1"/>
</dbReference>
<accession>A0A2G6MU83</accession>
<gene>
    <name evidence="19" type="primary">murB</name>
    <name evidence="21" type="ORF">CSA25_01660</name>
</gene>
<keyword evidence="7 19" id="KW-0963">Cytoplasm</keyword>
<keyword evidence="10 19" id="KW-0274">FAD</keyword>
<keyword evidence="11 19" id="KW-0521">NADP</keyword>
<evidence type="ECO:0000256" key="9">
    <source>
        <dbReference type="ARBA" id="ARBA00022630"/>
    </source>
</evidence>
<dbReference type="PANTHER" id="PTHR21071">
    <property type="entry name" value="UDP-N-ACETYLENOLPYRUVOYLGLUCOSAMINE REDUCTASE"/>
    <property type="match status" value="1"/>
</dbReference>
<dbReference type="InterPro" id="IPR003170">
    <property type="entry name" value="MurB"/>
</dbReference>
<dbReference type="AlphaFoldDB" id="A0A2G6MU83"/>
<evidence type="ECO:0000256" key="16">
    <source>
        <dbReference type="ARBA" id="ARBA00023316"/>
    </source>
</evidence>
<keyword evidence="15 19" id="KW-0131">Cell cycle</keyword>
<keyword evidence="12 19" id="KW-0133">Cell shape</keyword>
<dbReference type="InterPro" id="IPR006094">
    <property type="entry name" value="Oxid_FAD_bind_N"/>
</dbReference>
<evidence type="ECO:0000256" key="11">
    <source>
        <dbReference type="ARBA" id="ARBA00022857"/>
    </source>
</evidence>
<feature type="domain" description="FAD-binding PCMH-type" evidence="20">
    <location>
        <begin position="30"/>
        <end position="206"/>
    </location>
</feature>
<evidence type="ECO:0000256" key="6">
    <source>
        <dbReference type="ARBA" id="ARBA00015188"/>
    </source>
</evidence>
<comment type="similarity">
    <text evidence="19">Belongs to the MurB family.</text>
</comment>
<dbReference type="GO" id="GO:0005829">
    <property type="term" value="C:cytosol"/>
    <property type="evidence" value="ECO:0007669"/>
    <property type="project" value="TreeGrafter"/>
</dbReference>
<evidence type="ECO:0000313" key="21">
    <source>
        <dbReference type="EMBL" id="PIE63189.1"/>
    </source>
</evidence>
<evidence type="ECO:0000256" key="5">
    <source>
        <dbReference type="ARBA" id="ARBA00012518"/>
    </source>
</evidence>
<protein>
    <recommendedName>
        <fullName evidence="6 19">UDP-N-acetylenolpyruvoylglucosamine reductase</fullName>
        <ecNumber evidence="5 19">1.3.1.98</ecNumber>
    </recommendedName>
    <alternativeName>
        <fullName evidence="17 19">UDP-N-acetylmuramate dehydrogenase</fullName>
    </alternativeName>
</protein>
<evidence type="ECO:0000256" key="18">
    <source>
        <dbReference type="ARBA" id="ARBA00048914"/>
    </source>
</evidence>
<dbReference type="EC" id="1.3.1.98" evidence="5 19"/>
<comment type="catalytic activity">
    <reaction evidence="18 19">
        <text>UDP-N-acetyl-alpha-D-muramate + NADP(+) = UDP-N-acetyl-3-O-(1-carboxyvinyl)-alpha-D-glucosamine + NADPH + H(+)</text>
        <dbReference type="Rhea" id="RHEA:12248"/>
        <dbReference type="ChEBI" id="CHEBI:15378"/>
        <dbReference type="ChEBI" id="CHEBI:57783"/>
        <dbReference type="ChEBI" id="CHEBI:58349"/>
        <dbReference type="ChEBI" id="CHEBI:68483"/>
        <dbReference type="ChEBI" id="CHEBI:70757"/>
        <dbReference type="EC" id="1.3.1.98"/>
    </reaction>
</comment>
<dbReference type="InterPro" id="IPR016167">
    <property type="entry name" value="FAD-bd_PCMH_sub1"/>
</dbReference>
<evidence type="ECO:0000256" key="13">
    <source>
        <dbReference type="ARBA" id="ARBA00022984"/>
    </source>
</evidence>
<proteinExistence type="inferred from homology"/>
<dbReference type="NCBIfam" id="NF010480">
    <property type="entry name" value="PRK13905.1"/>
    <property type="match status" value="1"/>
</dbReference>
<dbReference type="EMBL" id="PDTI01000014">
    <property type="protein sequence ID" value="PIE63189.1"/>
    <property type="molecule type" value="Genomic_DNA"/>
</dbReference>
<feature type="active site" evidence="19">
    <location>
        <position position="187"/>
    </location>
</feature>
<evidence type="ECO:0000256" key="19">
    <source>
        <dbReference type="HAMAP-Rule" id="MF_00037"/>
    </source>
</evidence>
<reference evidence="21 22" key="1">
    <citation type="submission" date="2017-10" db="EMBL/GenBank/DDBJ databases">
        <title>Novel microbial diversity and functional potential in the marine mammal oral microbiome.</title>
        <authorList>
            <person name="Dudek N.K."/>
            <person name="Sun C.L."/>
            <person name="Burstein D."/>
            <person name="Kantor R.S."/>
            <person name="Aliaga Goltsman D.S."/>
            <person name="Bik E.M."/>
            <person name="Thomas B.C."/>
            <person name="Banfield J.F."/>
            <person name="Relman D.A."/>
        </authorList>
    </citation>
    <scope>NUCLEOTIDE SEQUENCE [LARGE SCALE GENOMIC DNA]</scope>
    <source>
        <strain evidence="21">DOLJORAL78_47_202</strain>
    </source>
</reference>
<dbReference type="HAMAP" id="MF_00037">
    <property type="entry name" value="MurB"/>
    <property type="match status" value="1"/>
</dbReference>
<dbReference type="InterPro" id="IPR016169">
    <property type="entry name" value="FAD-bd_PCMH_sub2"/>
</dbReference>
<name>A0A2G6MU83_9BACT</name>
<dbReference type="GO" id="GO:0051301">
    <property type="term" value="P:cell division"/>
    <property type="evidence" value="ECO:0007669"/>
    <property type="project" value="UniProtKB-KW"/>
</dbReference>
<evidence type="ECO:0000313" key="22">
    <source>
        <dbReference type="Proteomes" id="UP000231203"/>
    </source>
</evidence>
<dbReference type="Proteomes" id="UP000231203">
    <property type="component" value="Unassembled WGS sequence"/>
</dbReference>
<dbReference type="GO" id="GO:0009252">
    <property type="term" value="P:peptidoglycan biosynthetic process"/>
    <property type="evidence" value="ECO:0007669"/>
    <property type="project" value="UniProtKB-UniRule"/>
</dbReference>
<dbReference type="GO" id="GO:0008762">
    <property type="term" value="F:UDP-N-acetylmuramate dehydrogenase activity"/>
    <property type="evidence" value="ECO:0007669"/>
    <property type="project" value="UniProtKB-UniRule"/>
</dbReference>
<dbReference type="InterPro" id="IPR036635">
    <property type="entry name" value="MurB_C_sf"/>
</dbReference>
<dbReference type="SUPFAM" id="SSF56194">
    <property type="entry name" value="Uridine diphospho-N-Acetylenolpyruvylglucosamine reductase, MurB, C-terminal domain"/>
    <property type="match status" value="1"/>
</dbReference>
<dbReference type="InterPro" id="IPR011601">
    <property type="entry name" value="MurB_C"/>
</dbReference>
<dbReference type="GO" id="GO:0008360">
    <property type="term" value="P:regulation of cell shape"/>
    <property type="evidence" value="ECO:0007669"/>
    <property type="project" value="UniProtKB-KW"/>
</dbReference>
<evidence type="ECO:0000256" key="15">
    <source>
        <dbReference type="ARBA" id="ARBA00023306"/>
    </source>
</evidence>
<comment type="cofactor">
    <cofactor evidence="1 19">
        <name>FAD</name>
        <dbReference type="ChEBI" id="CHEBI:57692"/>
    </cofactor>
</comment>
<evidence type="ECO:0000259" key="20">
    <source>
        <dbReference type="PROSITE" id="PS51387"/>
    </source>
</evidence>
<dbReference type="GO" id="GO:0071555">
    <property type="term" value="P:cell wall organization"/>
    <property type="evidence" value="ECO:0007669"/>
    <property type="project" value="UniProtKB-KW"/>
</dbReference>
<dbReference type="Gene3D" id="3.90.78.10">
    <property type="entry name" value="UDP-N-acetylenolpyruvoylglucosamine reductase, C-terminal domain"/>
    <property type="match status" value="1"/>
</dbReference>
<evidence type="ECO:0000256" key="10">
    <source>
        <dbReference type="ARBA" id="ARBA00022827"/>
    </source>
</evidence>
<keyword evidence="13 19" id="KW-0573">Peptidoglycan synthesis</keyword>